<accession>A0ABT4DUN2</accession>
<evidence type="ECO:0000313" key="4">
    <source>
        <dbReference type="EMBL" id="MCY9521021.1"/>
    </source>
</evidence>
<dbReference type="RefSeq" id="WP_087435713.1">
    <property type="nucleotide sequence ID" value="NZ_JAMDLV010000019.1"/>
</dbReference>
<evidence type="ECO:0000256" key="1">
    <source>
        <dbReference type="ARBA" id="ARBA00009353"/>
    </source>
</evidence>
<evidence type="ECO:0000313" key="5">
    <source>
        <dbReference type="Proteomes" id="UP001207626"/>
    </source>
</evidence>
<dbReference type="SUPFAM" id="SSF51735">
    <property type="entry name" value="NAD(P)-binding Rossmann-fold domains"/>
    <property type="match status" value="1"/>
</dbReference>
<sequence length="308" mass="33917">MKMMICGGSGLVGKALYKTWLQQGHEVIIVSRSRTKLVIETRNPQASVMSWSELAHAPEHCRDVDVVVNLAGETINQRWTDTAKNRIVASRVVPARRIADWAGKLPRKLPLLVSASGISVYGPSETGTFDEMSPAAGDDFLTDVVYQWEASADTIPAERCVKLRIAPVLANVGGAFPLMKLPYLFGVGGRIGSGKQPFSWIHIEDMVRLIDFVVHDTSMEGVVNASAPEAVTNEDFGRTLGKVYHRPHWFPVPSFSLKLLFGEMSMLLLEGQRVYPAKALEHGFTFNYGTLEKALTTLRDAGRTPPQP</sequence>
<dbReference type="PANTHER" id="PTHR11092">
    <property type="entry name" value="SUGAR NUCLEOTIDE EPIMERASE RELATED"/>
    <property type="match status" value="1"/>
</dbReference>
<dbReference type="InterPro" id="IPR010099">
    <property type="entry name" value="SDR39U1"/>
</dbReference>
<dbReference type="Proteomes" id="UP001207626">
    <property type="component" value="Unassembled WGS sequence"/>
</dbReference>
<name>A0ABT4DUN2_9BACL</name>
<dbReference type="Gene3D" id="3.40.50.720">
    <property type="entry name" value="NAD(P)-binding Rossmann-like Domain"/>
    <property type="match status" value="1"/>
</dbReference>
<keyword evidence="5" id="KW-1185">Reference proteome</keyword>
<dbReference type="NCBIfam" id="TIGR01777">
    <property type="entry name" value="yfcH"/>
    <property type="match status" value="1"/>
</dbReference>
<evidence type="ECO:0000259" key="3">
    <source>
        <dbReference type="Pfam" id="PF08338"/>
    </source>
</evidence>
<dbReference type="Pfam" id="PF08338">
    <property type="entry name" value="DUF1731"/>
    <property type="match status" value="1"/>
</dbReference>
<reference evidence="4 5" key="1">
    <citation type="submission" date="2022-05" db="EMBL/GenBank/DDBJ databases">
        <title>Genome Sequencing of Bee-Associated Microbes.</title>
        <authorList>
            <person name="Dunlap C."/>
        </authorList>
    </citation>
    <scope>NUCLEOTIDE SEQUENCE [LARGE SCALE GENOMIC DNA]</scope>
    <source>
        <strain evidence="4 5">NRRL NRS-1438</strain>
    </source>
</reference>
<feature type="domain" description="NAD-dependent epimerase/dehydratase" evidence="2">
    <location>
        <begin position="4"/>
        <end position="133"/>
    </location>
</feature>
<dbReference type="InterPro" id="IPR036291">
    <property type="entry name" value="NAD(P)-bd_dom_sf"/>
</dbReference>
<comment type="similarity">
    <text evidence="1">Belongs to the NAD(P)-dependent epimerase/dehydratase family. SDR39U1 subfamily.</text>
</comment>
<dbReference type="PANTHER" id="PTHR11092:SF0">
    <property type="entry name" value="EPIMERASE FAMILY PROTEIN SDR39U1"/>
    <property type="match status" value="1"/>
</dbReference>
<dbReference type="Pfam" id="PF01370">
    <property type="entry name" value="Epimerase"/>
    <property type="match status" value="1"/>
</dbReference>
<organism evidence="4 5">
    <name type="scientific">Paenibacillus apiarius</name>
    <dbReference type="NCBI Taxonomy" id="46240"/>
    <lineage>
        <taxon>Bacteria</taxon>
        <taxon>Bacillati</taxon>
        <taxon>Bacillota</taxon>
        <taxon>Bacilli</taxon>
        <taxon>Bacillales</taxon>
        <taxon>Paenibacillaceae</taxon>
        <taxon>Paenibacillus</taxon>
    </lineage>
</organism>
<gene>
    <name evidence="4" type="ORF">M5X09_15290</name>
</gene>
<feature type="domain" description="DUF1731" evidence="3">
    <location>
        <begin position="252"/>
        <end position="297"/>
    </location>
</feature>
<proteinExistence type="inferred from homology"/>
<comment type="caution">
    <text evidence="4">The sequence shown here is derived from an EMBL/GenBank/DDBJ whole genome shotgun (WGS) entry which is preliminary data.</text>
</comment>
<dbReference type="EMBL" id="JAMDLW010000020">
    <property type="protein sequence ID" value="MCY9521021.1"/>
    <property type="molecule type" value="Genomic_DNA"/>
</dbReference>
<dbReference type="InterPro" id="IPR013549">
    <property type="entry name" value="DUF1731"/>
</dbReference>
<dbReference type="InterPro" id="IPR001509">
    <property type="entry name" value="Epimerase_deHydtase"/>
</dbReference>
<protein>
    <submittedName>
        <fullName evidence="4">TIGR01777 family oxidoreductase</fullName>
    </submittedName>
</protein>
<evidence type="ECO:0000259" key="2">
    <source>
        <dbReference type="Pfam" id="PF01370"/>
    </source>
</evidence>